<dbReference type="Proteomes" id="UP000007590">
    <property type="component" value="Chromosome"/>
</dbReference>
<keyword evidence="2" id="KW-1185">Reference proteome</keyword>
<dbReference type="Gene3D" id="3.40.1350.140">
    <property type="entry name" value="MepB-like"/>
    <property type="match status" value="1"/>
</dbReference>
<dbReference type="EMBL" id="CP003349">
    <property type="protein sequence ID" value="AFD06888.1"/>
    <property type="molecule type" value="Genomic_DNA"/>
</dbReference>
<dbReference type="eggNOG" id="COG4815">
    <property type="taxonomic scope" value="Bacteria"/>
</dbReference>
<proteinExistence type="predicted"/>
<gene>
    <name evidence="1" type="ordered locus">Solca_1827</name>
</gene>
<dbReference type="HOGENOM" id="CLU_1863844_0_0_10"/>
<dbReference type="Pfam" id="PF08877">
    <property type="entry name" value="MepB-like"/>
    <property type="match status" value="1"/>
</dbReference>
<name>H8KVY5_SOLCM</name>
<sequence>MAKDWMISNKQLIATKELVYDKCGIEITQIQKQEESSEYEAHTFNINNKKIAFRAAKITPTKVGQFVTLWKRIENGPIQPYNSADDIDFFIVSVCNDESFGQFVFPKHVLVEKDIVAKDNIGGKRGDTCISSMGYNQ</sequence>
<dbReference type="InterPro" id="IPR038231">
    <property type="entry name" value="MepB-like_sf"/>
</dbReference>
<dbReference type="InterPro" id="IPR011235">
    <property type="entry name" value="MepB-like"/>
</dbReference>
<organism evidence="1 2">
    <name type="scientific">Solitalea canadensis (strain ATCC 29591 / DSM 3403 / JCM 21819 / LMG 8368 / NBRC 15130 / NCIMB 12057 / USAM 9D)</name>
    <name type="common">Flexibacter canadensis</name>
    <dbReference type="NCBI Taxonomy" id="929556"/>
    <lineage>
        <taxon>Bacteria</taxon>
        <taxon>Pseudomonadati</taxon>
        <taxon>Bacteroidota</taxon>
        <taxon>Sphingobacteriia</taxon>
        <taxon>Sphingobacteriales</taxon>
        <taxon>Sphingobacteriaceae</taxon>
        <taxon>Solitalea</taxon>
    </lineage>
</organism>
<accession>H8KVY5</accession>
<dbReference type="AlphaFoldDB" id="H8KVY5"/>
<evidence type="ECO:0000313" key="1">
    <source>
        <dbReference type="EMBL" id="AFD06888.1"/>
    </source>
</evidence>
<reference evidence="1" key="1">
    <citation type="submission" date="2012-02" db="EMBL/GenBank/DDBJ databases">
        <title>The complete genome of Solitalea canadensis DSM 3403.</title>
        <authorList>
            <consortium name="US DOE Joint Genome Institute (JGI-PGF)"/>
            <person name="Lucas S."/>
            <person name="Copeland A."/>
            <person name="Lapidus A."/>
            <person name="Glavina del Rio T."/>
            <person name="Dalin E."/>
            <person name="Tice H."/>
            <person name="Bruce D."/>
            <person name="Goodwin L."/>
            <person name="Pitluck S."/>
            <person name="Peters L."/>
            <person name="Ovchinnikova G."/>
            <person name="Lu M."/>
            <person name="Kyrpides N."/>
            <person name="Mavromatis K."/>
            <person name="Ivanova N."/>
            <person name="Brettin T."/>
            <person name="Detter J.C."/>
            <person name="Han C."/>
            <person name="Larimer F."/>
            <person name="Land M."/>
            <person name="Hauser L."/>
            <person name="Markowitz V."/>
            <person name="Cheng J.-F."/>
            <person name="Hugenholtz P."/>
            <person name="Woyke T."/>
            <person name="Wu D."/>
            <person name="Spring S."/>
            <person name="Schroeder M."/>
            <person name="Kopitz M."/>
            <person name="Brambilla E."/>
            <person name="Klenk H.-P."/>
            <person name="Eisen J.A."/>
        </authorList>
    </citation>
    <scope>NUCLEOTIDE SEQUENCE</scope>
    <source>
        <strain evidence="1">DSM 3403</strain>
    </source>
</reference>
<dbReference type="STRING" id="929556.Solca_1827"/>
<evidence type="ECO:0000313" key="2">
    <source>
        <dbReference type="Proteomes" id="UP000007590"/>
    </source>
</evidence>
<dbReference type="KEGG" id="scn:Solca_1827"/>
<protein>
    <submittedName>
        <fullName evidence="1">MepB protein</fullName>
    </submittedName>
</protein>
<dbReference type="RefSeq" id="WP_014680115.1">
    <property type="nucleotide sequence ID" value="NC_017770.1"/>
</dbReference>